<dbReference type="STRING" id="36842.SAMN02194393_00334"/>
<dbReference type="AlphaFoldDB" id="A0A1T5IG91"/>
<dbReference type="InterPro" id="IPR013372">
    <property type="entry name" value="Eut_put"/>
</dbReference>
<evidence type="ECO:0000313" key="2">
    <source>
        <dbReference type="Proteomes" id="UP000190285"/>
    </source>
</evidence>
<keyword evidence="2" id="KW-1185">Reference proteome</keyword>
<organism evidence="1 2">
    <name type="scientific">Maledivibacter halophilus</name>
    <dbReference type="NCBI Taxonomy" id="36842"/>
    <lineage>
        <taxon>Bacteria</taxon>
        <taxon>Bacillati</taxon>
        <taxon>Bacillota</taxon>
        <taxon>Clostridia</taxon>
        <taxon>Peptostreptococcales</taxon>
        <taxon>Caminicellaceae</taxon>
        <taxon>Maledivibacter</taxon>
    </lineage>
</organism>
<reference evidence="1 2" key="1">
    <citation type="submission" date="2017-02" db="EMBL/GenBank/DDBJ databases">
        <authorList>
            <person name="Peterson S.W."/>
        </authorList>
    </citation>
    <scope>NUCLEOTIDE SEQUENCE [LARGE SCALE GENOMIC DNA]</scope>
    <source>
        <strain evidence="1 2">M1</strain>
    </source>
</reference>
<evidence type="ECO:0000313" key="1">
    <source>
        <dbReference type="EMBL" id="SKC38088.1"/>
    </source>
</evidence>
<name>A0A1T5IG91_9FIRM</name>
<dbReference type="OrthoDB" id="6197337at2"/>
<protein>
    <submittedName>
        <fullName evidence="1">Ethanolamine utilization protein</fullName>
    </submittedName>
</protein>
<dbReference type="RefSeq" id="WP_079488844.1">
    <property type="nucleotide sequence ID" value="NZ_FUZT01000001.1"/>
</dbReference>
<gene>
    <name evidence="1" type="ORF">SAMN02194393_00334</name>
</gene>
<sequence length="242" mass="27958">MDMDSLVKIITKEVLKKIDIINLQKAKVKSGNILILDSISKEKKDKYEYIIGINKNIKFLDDFFVDDDIDSLDYIIVPNLSIKDLSSIAIGLEQSQISKVVIDSILHGKKVVVIEEGIDYRKFRNISSENFFQLFKSYEDRLVSFGIDIVKKEELLFYLSENTCVKDIKKELVQESFKNINQGKKVHVIEATISKKAVSEGDIKRIWDLGYKTIYLNKKSIITPLAKDYIRTNEIEIKRINL</sequence>
<dbReference type="Proteomes" id="UP000190285">
    <property type="component" value="Unassembled WGS sequence"/>
</dbReference>
<dbReference type="EMBL" id="FUZT01000001">
    <property type="protein sequence ID" value="SKC38088.1"/>
    <property type="molecule type" value="Genomic_DNA"/>
</dbReference>
<dbReference type="PIRSF" id="PIRSF034981">
    <property type="entry name" value="Eut_put"/>
    <property type="match status" value="1"/>
</dbReference>
<proteinExistence type="predicted"/>
<accession>A0A1T5IG91</accession>